<dbReference type="Pfam" id="PF03109">
    <property type="entry name" value="ABC1"/>
    <property type="match status" value="1"/>
</dbReference>
<keyword evidence="3" id="KW-0418">Kinase</keyword>
<dbReference type="InterPro" id="IPR050154">
    <property type="entry name" value="UbiB_kinase"/>
</dbReference>
<evidence type="ECO:0000313" key="4">
    <source>
        <dbReference type="Proteomes" id="UP001595683"/>
    </source>
</evidence>
<sequence>MPLPFPGRAADSARLAEITRILARHGLGWLAARFLPGSGTPADAAESDPATTPQRVRLALEELGPAWIKLGQILATRADLLPPAWITELERLQSEAPTLPFAALQAELEAALGAPVSECFAQFDETPLAAASMAQVHRATLADGTPVVVKIRRPGIAAPMLADLRLIAGAAALAERTNAQARRLRAGAMAAELADALRQELDFTVEGRNADRLRADFARNPRVVVPTIHWPLSSESVLVMDYVAGVAPTSAAALTAAGIDPARIAALGADVVLDMVLINGRFHGDPHPGNLRCLPGDGIALLDLGLVGQVSPRRREEFIRFTQALITCDDVAMADVLAIWDESGSAPAAAVSAAARRLVESHGGNTLKLAPMVADFLPLLRETGIVMPSDLLLIFKALVTIDGVLSRIEPGFDLAAALRRSTVRLVAARLAPDHWQPIVRALGLELAHMGNDAPRLLRAAVQRLTEPPAPVAPAPQWAALIKPVTRAVWGAGALVAVAILATRLMG</sequence>
<proteinExistence type="inferred from homology"/>
<dbReference type="InterPro" id="IPR004147">
    <property type="entry name" value="ABC1_dom"/>
</dbReference>
<dbReference type="PANTHER" id="PTHR10566:SF113">
    <property type="entry name" value="PROTEIN ACTIVITY OF BC1 COMPLEX KINASE 7, CHLOROPLASTIC"/>
    <property type="match status" value="1"/>
</dbReference>
<dbReference type="RefSeq" id="WP_191323137.1">
    <property type="nucleotide sequence ID" value="NZ_BMZP01000003.1"/>
</dbReference>
<dbReference type="SUPFAM" id="SSF56112">
    <property type="entry name" value="Protein kinase-like (PK-like)"/>
    <property type="match status" value="1"/>
</dbReference>
<evidence type="ECO:0000313" key="3">
    <source>
        <dbReference type="EMBL" id="MFC3670561.1"/>
    </source>
</evidence>
<reference evidence="4" key="1">
    <citation type="journal article" date="2019" name="Int. J. Syst. Evol. Microbiol.">
        <title>The Global Catalogue of Microorganisms (GCM) 10K type strain sequencing project: providing services to taxonomists for standard genome sequencing and annotation.</title>
        <authorList>
            <consortium name="The Broad Institute Genomics Platform"/>
            <consortium name="The Broad Institute Genome Sequencing Center for Infectious Disease"/>
            <person name="Wu L."/>
            <person name="Ma J."/>
        </authorList>
    </citation>
    <scope>NUCLEOTIDE SEQUENCE [LARGE SCALE GENOMIC DNA]</scope>
    <source>
        <strain evidence="4">KCTC 42224</strain>
    </source>
</reference>
<evidence type="ECO:0000256" key="1">
    <source>
        <dbReference type="ARBA" id="ARBA00009670"/>
    </source>
</evidence>
<dbReference type="EMBL" id="JBHRYE010000007">
    <property type="protein sequence ID" value="MFC3670561.1"/>
    <property type="molecule type" value="Genomic_DNA"/>
</dbReference>
<comment type="similarity">
    <text evidence="1">Belongs to the protein kinase superfamily. ADCK protein kinase family.</text>
</comment>
<gene>
    <name evidence="3" type="ORF">ACFOOT_03900</name>
</gene>
<evidence type="ECO:0000259" key="2">
    <source>
        <dbReference type="Pfam" id="PF03109"/>
    </source>
</evidence>
<comment type="caution">
    <text evidence="3">The sequence shown here is derived from an EMBL/GenBank/DDBJ whole genome shotgun (WGS) entry which is preliminary data.</text>
</comment>
<name>A0ABV7V1H5_9SPHN</name>
<dbReference type="InterPro" id="IPR011009">
    <property type="entry name" value="Kinase-like_dom_sf"/>
</dbReference>
<dbReference type="GO" id="GO:0016301">
    <property type="term" value="F:kinase activity"/>
    <property type="evidence" value="ECO:0007669"/>
    <property type="project" value="UniProtKB-KW"/>
</dbReference>
<protein>
    <submittedName>
        <fullName evidence="3">ABC1 kinase family protein</fullName>
    </submittedName>
</protein>
<dbReference type="PANTHER" id="PTHR10566">
    <property type="entry name" value="CHAPERONE-ACTIVITY OF BC1 COMPLEX CABC1 -RELATED"/>
    <property type="match status" value="1"/>
</dbReference>
<keyword evidence="3" id="KW-0808">Transferase</keyword>
<keyword evidence="4" id="KW-1185">Reference proteome</keyword>
<dbReference type="CDD" id="cd05121">
    <property type="entry name" value="ABC1_ADCK3-like"/>
    <property type="match status" value="1"/>
</dbReference>
<feature type="domain" description="ABC1 atypical kinase-like" evidence="2">
    <location>
        <begin position="91"/>
        <end position="335"/>
    </location>
</feature>
<dbReference type="Proteomes" id="UP001595683">
    <property type="component" value="Unassembled WGS sequence"/>
</dbReference>
<organism evidence="3 4">
    <name type="scientific">Novosphingobium pokkalii</name>
    <dbReference type="NCBI Taxonomy" id="1770194"/>
    <lineage>
        <taxon>Bacteria</taxon>
        <taxon>Pseudomonadati</taxon>
        <taxon>Pseudomonadota</taxon>
        <taxon>Alphaproteobacteria</taxon>
        <taxon>Sphingomonadales</taxon>
        <taxon>Sphingomonadaceae</taxon>
        <taxon>Novosphingobium</taxon>
    </lineage>
</organism>
<accession>A0ABV7V1H5</accession>